<feature type="compositionally biased region" description="Low complexity" evidence="4">
    <location>
        <begin position="96"/>
        <end position="109"/>
    </location>
</feature>
<organism evidence="6 7">
    <name type="scientific">Aplysia californica</name>
    <name type="common">California sea hare</name>
    <dbReference type="NCBI Taxonomy" id="6500"/>
    <lineage>
        <taxon>Eukaryota</taxon>
        <taxon>Metazoa</taxon>
        <taxon>Spiralia</taxon>
        <taxon>Lophotrochozoa</taxon>
        <taxon>Mollusca</taxon>
        <taxon>Gastropoda</taxon>
        <taxon>Heterobranchia</taxon>
        <taxon>Euthyneura</taxon>
        <taxon>Tectipleura</taxon>
        <taxon>Aplysiida</taxon>
        <taxon>Aplysioidea</taxon>
        <taxon>Aplysiidae</taxon>
        <taxon>Aplysia</taxon>
    </lineage>
</organism>
<keyword evidence="6" id="KW-1185">Reference proteome</keyword>
<dbReference type="PROSITE" id="PS51800">
    <property type="entry name" value="ZF_CHHC_U11_48K"/>
    <property type="match status" value="1"/>
</dbReference>
<name>A0ABM1A4N9_APLCA</name>
<feature type="compositionally biased region" description="Basic and acidic residues" evidence="4">
    <location>
        <begin position="79"/>
        <end position="88"/>
    </location>
</feature>
<dbReference type="RefSeq" id="XP_012940777.1">
    <property type="nucleotide sequence ID" value="XM_013085323.1"/>
</dbReference>
<keyword evidence="3" id="KW-0862">Zinc</keyword>
<feature type="region of interest" description="Disordered" evidence="4">
    <location>
        <begin position="79"/>
        <end position="116"/>
    </location>
</feature>
<reference evidence="7" key="1">
    <citation type="submission" date="2025-08" db="UniProtKB">
        <authorList>
            <consortium name="RefSeq"/>
        </authorList>
    </citation>
    <scope>IDENTIFICATION</scope>
</reference>
<dbReference type="GeneID" id="106012408"/>
<evidence type="ECO:0000313" key="6">
    <source>
        <dbReference type="Proteomes" id="UP000694888"/>
    </source>
</evidence>
<accession>A0ABM1A4N9</accession>
<keyword evidence="2" id="KW-0863">Zinc-finger</keyword>
<dbReference type="InterPro" id="IPR022776">
    <property type="entry name" value="TRM13/UPF0224_CHHC_Znf_dom"/>
</dbReference>
<evidence type="ECO:0000313" key="7">
    <source>
        <dbReference type="RefSeq" id="XP_012940777.1"/>
    </source>
</evidence>
<evidence type="ECO:0000256" key="1">
    <source>
        <dbReference type="ARBA" id="ARBA00022723"/>
    </source>
</evidence>
<proteinExistence type="predicted"/>
<protein>
    <submittedName>
        <fullName evidence="7">Uncharacterized protein LOC106012408</fullName>
    </submittedName>
</protein>
<evidence type="ECO:0000256" key="2">
    <source>
        <dbReference type="ARBA" id="ARBA00022771"/>
    </source>
</evidence>
<sequence>MVACQFDKLHVMPEPELKHHQKECPSRYLMDRELQKRAGGNEGLMGAVKGPQIVSSYTDEDDWETEAHHSFSGKGLFNRKLEQRREEPVPDSYFYGGSSSPSRQRPGQQNSHGRSSAYNHMEEEEAFRRVPHAPSTAAQLSLPAQKGGRLVGSGSQVFQYSLNQAMGGMGMGRGRGIRQPRPGETDGRLKCPVIETDIFCVL</sequence>
<evidence type="ECO:0000259" key="5">
    <source>
        <dbReference type="PROSITE" id="PS51800"/>
    </source>
</evidence>
<evidence type="ECO:0000256" key="3">
    <source>
        <dbReference type="ARBA" id="ARBA00022833"/>
    </source>
</evidence>
<keyword evidence="1" id="KW-0479">Metal-binding</keyword>
<gene>
    <name evidence="7" type="primary">LOC106012408</name>
</gene>
<feature type="domain" description="CHHC U11-48K-type" evidence="5">
    <location>
        <begin position="1"/>
        <end position="28"/>
    </location>
</feature>
<dbReference type="Proteomes" id="UP000694888">
    <property type="component" value="Unplaced"/>
</dbReference>
<evidence type="ECO:0000256" key="4">
    <source>
        <dbReference type="SAM" id="MobiDB-lite"/>
    </source>
</evidence>